<accession>A0A2A6CBU1</accession>
<reference evidence="2" key="2">
    <citation type="submission" date="2022-06" db="UniProtKB">
        <authorList>
            <consortium name="EnsemblMetazoa"/>
        </authorList>
    </citation>
    <scope>IDENTIFICATION</scope>
    <source>
        <strain evidence="2">PS312</strain>
    </source>
</reference>
<dbReference type="PANTHER" id="PTHR23128:SF132">
    <property type="entry name" value="SERPENTINE RECEPTOR, CLASS E (EPSILON)-RELATED"/>
    <property type="match status" value="1"/>
</dbReference>
<dbReference type="EnsemblMetazoa" id="PPA38785.1">
    <property type="protein sequence ID" value="PPA38785.1"/>
    <property type="gene ID" value="WBGene00277154"/>
</dbReference>
<reference evidence="3" key="1">
    <citation type="journal article" date="2008" name="Nat. Genet.">
        <title>The Pristionchus pacificus genome provides a unique perspective on nematode lifestyle and parasitism.</title>
        <authorList>
            <person name="Dieterich C."/>
            <person name="Clifton S.W."/>
            <person name="Schuster L.N."/>
            <person name="Chinwalla A."/>
            <person name="Delehaunty K."/>
            <person name="Dinkelacker I."/>
            <person name="Fulton L."/>
            <person name="Fulton R."/>
            <person name="Godfrey J."/>
            <person name="Minx P."/>
            <person name="Mitreva M."/>
            <person name="Roeseler W."/>
            <person name="Tian H."/>
            <person name="Witte H."/>
            <person name="Yang S.P."/>
            <person name="Wilson R.K."/>
            <person name="Sommer R.J."/>
        </authorList>
    </citation>
    <scope>NUCLEOTIDE SEQUENCE [LARGE SCALE GENOMIC DNA]</scope>
    <source>
        <strain evidence="3">PS312</strain>
    </source>
</reference>
<dbReference type="Pfam" id="PF03125">
    <property type="entry name" value="Sre"/>
    <property type="match status" value="3"/>
</dbReference>
<keyword evidence="3" id="KW-1185">Reference proteome</keyword>
<comment type="similarity">
    <text evidence="1">Belongs to the nematode receptor-like protein sre family.</text>
</comment>
<proteinExistence type="inferred from homology"/>
<evidence type="ECO:0000313" key="3">
    <source>
        <dbReference type="Proteomes" id="UP000005239"/>
    </source>
</evidence>
<dbReference type="GO" id="GO:0016020">
    <property type="term" value="C:membrane"/>
    <property type="evidence" value="ECO:0007669"/>
    <property type="project" value="InterPro"/>
</dbReference>
<dbReference type="OrthoDB" id="5874078at2759"/>
<organism evidence="2 3">
    <name type="scientific">Pristionchus pacificus</name>
    <name type="common">Parasitic nematode worm</name>
    <dbReference type="NCBI Taxonomy" id="54126"/>
    <lineage>
        <taxon>Eukaryota</taxon>
        <taxon>Metazoa</taxon>
        <taxon>Ecdysozoa</taxon>
        <taxon>Nematoda</taxon>
        <taxon>Chromadorea</taxon>
        <taxon>Rhabditida</taxon>
        <taxon>Rhabditina</taxon>
        <taxon>Diplogasteromorpha</taxon>
        <taxon>Diplogasteroidea</taxon>
        <taxon>Neodiplogasteridae</taxon>
        <taxon>Pristionchus</taxon>
    </lineage>
</organism>
<dbReference type="Proteomes" id="UP000005239">
    <property type="component" value="Unassembled WGS sequence"/>
</dbReference>
<protein>
    <submittedName>
        <fullName evidence="2">Sre-56</fullName>
    </submittedName>
</protein>
<name>A0A2A6CBU1_PRIPA</name>
<dbReference type="InterPro" id="IPR004151">
    <property type="entry name" value="7TM_GPCR_serpentine_rcpt_Sre"/>
</dbReference>
<evidence type="ECO:0000313" key="2">
    <source>
        <dbReference type="EnsemblMetazoa" id="PPA38785.1"/>
    </source>
</evidence>
<dbReference type="AlphaFoldDB" id="A0A2A6CBU1"/>
<evidence type="ECO:0000256" key="1">
    <source>
        <dbReference type="ARBA" id="ARBA00006803"/>
    </source>
</evidence>
<accession>A0A8R1YRT9</accession>
<gene>
    <name evidence="2" type="primary">WBGene00277154</name>
</gene>
<sequence length="986" mass="113492">MTWIIIIPQWILCLCELWSLLTKIVENHVCYEDRPWTSVNHRRYICVILIIFAIFMGHLLAFFTTHGIVNNLITSCFIMIGFTIVTVSLFTMISLLIQWRNSNYEKKLEKSNDFYALSLKFQLRENFRAFRLLRRVSLISGIAAICMCIDTYFIIVYEYDKNVSSLLGTLFDTMQACGFSVFVSCGVFLQKSWRTSFAMKIGLGEVHSTPAKSTIPPMSFAQTSDTYFIKLEHSWEKKRQLLEKAQIVALFANYSNISPGFSTYSYFTFLFIELLANIYSLSSKIFHTNFTSIMLCYYAQGYFFTFTRVVLSIFQNGFIAPGESTTFNYQIMLIFSEFRFYELFIGIFLFVSLTIERVWATIYIFDYEVNTRRYVSVLLISSSIIISHISAYFTTRGIPFVQDIVSSCFVVLGFAMIIISISILISLIIQLRNAKYEKRLEEMNDLYGLSMKFQLRENFRAFRLLRRTTVVSGITTMCLCVDMCFVIIYKEKENVSSLLGAAFDSMQAWWELFFWKLSIHSTMIHSAFAIFISLGVFSQPSWRASFAKKIGITQRISTTVDERVMPSDNAITSDTYFNELEHSFVALFANYCEISPGYSTHIYFSIQGIELLTNIYSIFVFSLSACHIFKSKIFHTNFISILLSFYVHTYLFTFTRIILCAFQNGVIAVGDSTSLSYKTLICFSVLRFYGIFIAIYLFVALTIERVWATIFIRDYEVNTRRYVSVILILFAVSIALVKGYFTPRGFSLVGSLTTSCFILIGFTMIVGFTSAVRRLDESNDNYALSIKFQLRENFRAFRLLRQIAITSIFFSTTMCIDMYFVIIIYNGNKNLSSILGAIFDALQGCSLAIVISLALFSQPSWRASFVKKIGLSQWSSCVPEASMSRPENCLVMSDTYFNELESIWNKIYDVSVYVTERFFATIFVDNYESLSGMNLVNVEDVNEALRFKFRGETPVLKISSVSLVGNTYFNDLQNSWEKCLAGEKKR</sequence>
<dbReference type="GO" id="GO:0007606">
    <property type="term" value="P:sensory perception of chemical stimulus"/>
    <property type="evidence" value="ECO:0007669"/>
    <property type="project" value="InterPro"/>
</dbReference>
<dbReference type="PANTHER" id="PTHR23128">
    <property type="entry name" value="SERPENTINE RECEPTOR, CLASS E (EPSILON)-RELATED"/>
    <property type="match status" value="1"/>
</dbReference>